<evidence type="ECO:0000256" key="2">
    <source>
        <dbReference type="SAM" id="SignalP"/>
    </source>
</evidence>
<proteinExistence type="predicted"/>
<feature type="disulfide bond" evidence="1">
    <location>
        <begin position="29"/>
        <end position="251"/>
    </location>
</feature>
<dbReference type="GO" id="GO:0050660">
    <property type="term" value="F:flavin adenine dinucleotide binding"/>
    <property type="evidence" value="ECO:0007669"/>
    <property type="project" value="InterPro"/>
</dbReference>
<dbReference type="InterPro" id="IPR018517">
    <property type="entry name" value="tRNA_hU_synthase_CS"/>
</dbReference>
<dbReference type="PANTHER" id="PTHR31048">
    <property type="entry name" value="OS03G0233200 PROTEIN"/>
    <property type="match status" value="1"/>
</dbReference>
<keyword evidence="2" id="KW-0732">Signal</keyword>
<dbReference type="InterPro" id="IPR001938">
    <property type="entry name" value="Thaumatin"/>
</dbReference>
<organism evidence="3 4">
    <name type="scientific">Austropuccinia psidii MF-1</name>
    <dbReference type="NCBI Taxonomy" id="1389203"/>
    <lineage>
        <taxon>Eukaryota</taxon>
        <taxon>Fungi</taxon>
        <taxon>Dikarya</taxon>
        <taxon>Basidiomycota</taxon>
        <taxon>Pucciniomycotina</taxon>
        <taxon>Pucciniomycetes</taxon>
        <taxon>Pucciniales</taxon>
        <taxon>Sphaerophragmiaceae</taxon>
        <taxon>Austropuccinia</taxon>
    </lineage>
</organism>
<protein>
    <recommendedName>
        <fullName evidence="5">Thaumatin-like protein</fullName>
    </recommendedName>
</protein>
<dbReference type="PROSITE" id="PS01136">
    <property type="entry name" value="UPF0034"/>
    <property type="match status" value="1"/>
</dbReference>
<name>A0A9Q3HXV3_9BASI</name>
<dbReference type="EMBL" id="AVOT02027892">
    <property type="protein sequence ID" value="MBW0520182.1"/>
    <property type="molecule type" value="Genomic_DNA"/>
</dbReference>
<dbReference type="Pfam" id="PF00314">
    <property type="entry name" value="Thaumatin"/>
    <property type="match status" value="1"/>
</dbReference>
<evidence type="ECO:0008006" key="5">
    <source>
        <dbReference type="Google" id="ProtNLM"/>
    </source>
</evidence>
<feature type="signal peptide" evidence="2">
    <location>
        <begin position="1"/>
        <end position="20"/>
    </location>
</feature>
<reference evidence="3" key="1">
    <citation type="submission" date="2021-03" db="EMBL/GenBank/DDBJ databases">
        <title>Draft genome sequence of rust myrtle Austropuccinia psidii MF-1, a brazilian biotype.</title>
        <authorList>
            <person name="Quecine M.C."/>
            <person name="Pachon D.M.R."/>
            <person name="Bonatelli M.L."/>
            <person name="Correr F.H."/>
            <person name="Franceschini L.M."/>
            <person name="Leite T.F."/>
            <person name="Margarido G.R.A."/>
            <person name="Almeida C.A."/>
            <person name="Ferrarezi J.A."/>
            <person name="Labate C.A."/>
        </authorList>
    </citation>
    <scope>NUCLEOTIDE SEQUENCE</scope>
    <source>
        <strain evidence="3">MF-1</strain>
    </source>
</reference>
<evidence type="ECO:0000313" key="4">
    <source>
        <dbReference type="Proteomes" id="UP000765509"/>
    </source>
</evidence>
<feature type="disulfide bond" evidence="1">
    <location>
        <begin position="182"/>
        <end position="196"/>
    </location>
</feature>
<dbReference type="GO" id="GO:0017150">
    <property type="term" value="F:tRNA dihydrouridine synthase activity"/>
    <property type="evidence" value="ECO:0007669"/>
    <property type="project" value="InterPro"/>
</dbReference>
<dbReference type="SUPFAM" id="SSF49870">
    <property type="entry name" value="Osmotin, thaumatin-like protein"/>
    <property type="match status" value="1"/>
</dbReference>
<gene>
    <name evidence="3" type="ORF">O181_059897</name>
</gene>
<dbReference type="InterPro" id="IPR037176">
    <property type="entry name" value="Osmotin/thaumatin-like_sf"/>
</dbReference>
<feature type="disulfide bond" evidence="1">
    <location>
        <begin position="80"/>
        <end position="90"/>
    </location>
</feature>
<feature type="disulfide bond" evidence="1">
    <location>
        <begin position="161"/>
        <end position="178"/>
    </location>
</feature>
<evidence type="ECO:0000256" key="1">
    <source>
        <dbReference type="PIRSR" id="PIRSR002703-1"/>
    </source>
</evidence>
<feature type="disulfide bond" evidence="1">
    <location>
        <begin position="148"/>
        <end position="241"/>
    </location>
</feature>
<accession>A0A9Q3HXV3</accession>
<dbReference type="OrthoDB" id="2495071at2759"/>
<feature type="disulfide bond" evidence="1">
    <location>
        <begin position="153"/>
        <end position="222"/>
    </location>
</feature>
<keyword evidence="1" id="KW-1015">Disulfide bond</keyword>
<feature type="disulfide bond" evidence="1">
    <location>
        <begin position="197"/>
        <end position="207"/>
    </location>
</feature>
<keyword evidence="4" id="KW-1185">Reference proteome</keyword>
<dbReference type="SMART" id="SM00205">
    <property type="entry name" value="THN"/>
    <property type="match status" value="1"/>
</dbReference>
<dbReference type="PRINTS" id="PR00347">
    <property type="entry name" value="THAUMATIN"/>
</dbReference>
<dbReference type="FunFam" id="2.60.110.10:FF:000004">
    <property type="entry name" value="THAUMATIN-LIKE PROTEIN 1"/>
    <property type="match status" value="1"/>
</dbReference>
<dbReference type="PROSITE" id="PS51367">
    <property type="entry name" value="THAUMATIN_2"/>
    <property type="match status" value="1"/>
</dbReference>
<feature type="chain" id="PRO_5040375079" description="Thaumatin-like protein" evidence="2">
    <location>
        <begin position="21"/>
        <end position="254"/>
    </location>
</feature>
<dbReference type="Gene3D" id="2.60.110.10">
    <property type="entry name" value="Thaumatin"/>
    <property type="match status" value="1"/>
</dbReference>
<dbReference type="AlphaFoldDB" id="A0A9Q3HXV3"/>
<sequence>MKLTNFILLAYFNLFSIALGRSFLFKNNCSHTIWPASFTNPDSRSQLDSSNRGWEAPQGQLRTIDVPDGWSGRFWGRRDCDFSKPDVASCSTGACRGGLKCEPGVGTGIPPATLAEFTLNGDQGKDYYDVSNVDGFNLPVKIENNKNCKIATCTVDLNPGCPDDRMKVRNSKGAFVGCLSACQANLDGHRDNSPNCCSGQYATAQTCPTSGVQYYDYFKSRCPDSYAYAYDEASQSALYTCVGADYVLTFCPQT</sequence>
<dbReference type="Proteomes" id="UP000765509">
    <property type="component" value="Unassembled WGS sequence"/>
</dbReference>
<evidence type="ECO:0000313" key="3">
    <source>
        <dbReference type="EMBL" id="MBW0520182.1"/>
    </source>
</evidence>
<comment type="caution">
    <text evidence="3">The sequence shown here is derived from an EMBL/GenBank/DDBJ whole genome shotgun (WGS) entry which is preliminary data.</text>
</comment>
<feature type="disulfide bond" evidence="1">
    <location>
        <begin position="95"/>
        <end position="101"/>
    </location>
</feature>
<dbReference type="PIRSF" id="PIRSF002703">
    <property type="entry name" value="Thaumatin"/>
    <property type="match status" value="1"/>
</dbReference>